<keyword evidence="4" id="KW-1185">Reference proteome</keyword>
<feature type="transmembrane region" description="Helical" evidence="1">
    <location>
        <begin position="277"/>
        <end position="293"/>
    </location>
</feature>
<protein>
    <submittedName>
        <fullName evidence="3">Uncharacterized protein</fullName>
    </submittedName>
</protein>
<name>A0A6A5Y5U1_9PLEO</name>
<dbReference type="AlphaFoldDB" id="A0A6A5Y5U1"/>
<dbReference type="RefSeq" id="XP_033388479.1">
    <property type="nucleotide sequence ID" value="XM_033531752.1"/>
</dbReference>
<feature type="signal peptide" evidence="2">
    <location>
        <begin position="1"/>
        <end position="19"/>
    </location>
</feature>
<proteinExistence type="predicted"/>
<evidence type="ECO:0000313" key="3">
    <source>
        <dbReference type="EMBL" id="KAF2020140.1"/>
    </source>
</evidence>
<reference evidence="3" key="1">
    <citation type="journal article" date="2020" name="Stud. Mycol.">
        <title>101 Dothideomycetes genomes: a test case for predicting lifestyles and emergence of pathogens.</title>
        <authorList>
            <person name="Haridas S."/>
            <person name="Albert R."/>
            <person name="Binder M."/>
            <person name="Bloem J."/>
            <person name="Labutti K."/>
            <person name="Salamov A."/>
            <person name="Andreopoulos B."/>
            <person name="Baker S."/>
            <person name="Barry K."/>
            <person name="Bills G."/>
            <person name="Bluhm B."/>
            <person name="Cannon C."/>
            <person name="Castanera R."/>
            <person name="Culley D."/>
            <person name="Daum C."/>
            <person name="Ezra D."/>
            <person name="Gonzalez J."/>
            <person name="Henrissat B."/>
            <person name="Kuo A."/>
            <person name="Liang C."/>
            <person name="Lipzen A."/>
            <person name="Lutzoni F."/>
            <person name="Magnuson J."/>
            <person name="Mondo S."/>
            <person name="Nolan M."/>
            <person name="Ohm R."/>
            <person name="Pangilinan J."/>
            <person name="Park H.-J."/>
            <person name="Ramirez L."/>
            <person name="Alfaro M."/>
            <person name="Sun H."/>
            <person name="Tritt A."/>
            <person name="Yoshinaga Y."/>
            <person name="Zwiers L.-H."/>
            <person name="Turgeon B."/>
            <person name="Goodwin S."/>
            <person name="Spatafora J."/>
            <person name="Crous P."/>
            <person name="Grigoriev I."/>
        </authorList>
    </citation>
    <scope>NUCLEOTIDE SEQUENCE</scope>
    <source>
        <strain evidence="3">CBS 175.79</strain>
    </source>
</reference>
<keyword evidence="2" id="KW-0732">Signal</keyword>
<evidence type="ECO:0000256" key="2">
    <source>
        <dbReference type="SAM" id="SignalP"/>
    </source>
</evidence>
<accession>A0A6A5Y5U1</accession>
<keyword evidence="1" id="KW-1133">Transmembrane helix</keyword>
<dbReference type="Proteomes" id="UP000799778">
    <property type="component" value="Unassembled WGS sequence"/>
</dbReference>
<dbReference type="GeneID" id="54289149"/>
<evidence type="ECO:0000256" key="1">
    <source>
        <dbReference type="SAM" id="Phobius"/>
    </source>
</evidence>
<gene>
    <name evidence="3" type="ORF">BU24DRAFT_459748</name>
</gene>
<feature type="chain" id="PRO_5025680713" evidence="2">
    <location>
        <begin position="20"/>
        <end position="352"/>
    </location>
</feature>
<keyword evidence="1" id="KW-0472">Membrane</keyword>
<dbReference type="EMBL" id="ML978067">
    <property type="protein sequence ID" value="KAF2020140.1"/>
    <property type="molecule type" value="Genomic_DNA"/>
</dbReference>
<keyword evidence="1" id="KW-0812">Transmembrane</keyword>
<dbReference type="OrthoDB" id="5409353at2759"/>
<evidence type="ECO:0000313" key="4">
    <source>
        <dbReference type="Proteomes" id="UP000799778"/>
    </source>
</evidence>
<organism evidence="3 4">
    <name type="scientific">Aaosphaeria arxii CBS 175.79</name>
    <dbReference type="NCBI Taxonomy" id="1450172"/>
    <lineage>
        <taxon>Eukaryota</taxon>
        <taxon>Fungi</taxon>
        <taxon>Dikarya</taxon>
        <taxon>Ascomycota</taxon>
        <taxon>Pezizomycotina</taxon>
        <taxon>Dothideomycetes</taxon>
        <taxon>Pleosporomycetidae</taxon>
        <taxon>Pleosporales</taxon>
        <taxon>Pleosporales incertae sedis</taxon>
        <taxon>Aaosphaeria</taxon>
    </lineage>
</organism>
<sequence length="352" mass="39643">MWSGITRGLPLALVATASAMSTWKDFEFERQHGKEQGKPAPWLSHIDNGNSQSYIVKLDCVGCPHGSERFGEWKDDPRDSSLLLNFTATSSDGMLLNGYPFLNIAAHPPGIEAVQVASDIPKAPFDMLLGKHIINERPANPRKGRKFSRYALEYEHTILRADGSSEDELLQFDVTAIYRFNFPNPGTWSLNQEGQKMVQIKLKPGFQYGHDLFVAEDIQLIDRKDRAQPMKMKCGRLAMVKTDYNPTEWDAYGKLGTWSRTGNVVASQAYDFMKNNVVLIVAVFFAFAVVKAFRRRAARRAQEALALDDEEAATLIINVEAPPEYSEYTGRESFEVKQEGEQLLPNAEDEKN</sequence>